<reference evidence="1" key="1">
    <citation type="submission" date="2023-08" db="EMBL/GenBank/DDBJ databases">
        <title>A de novo genome assembly of Solanum verrucosum Schlechtendal, a Mexican diploid species geographically isolated from the other diploid A-genome species in potato relatives.</title>
        <authorList>
            <person name="Hosaka K."/>
        </authorList>
    </citation>
    <scope>NUCLEOTIDE SEQUENCE</scope>
    <source>
        <tissue evidence="1">Young leaves</tissue>
    </source>
</reference>
<dbReference type="PANTHER" id="PTHR15503:SF45">
    <property type="entry name" value="RNA-DIRECTED DNA POLYMERASE HOMOLOG"/>
    <property type="match status" value="1"/>
</dbReference>
<proteinExistence type="predicted"/>
<protein>
    <recommendedName>
        <fullName evidence="3">Reverse transcriptase/retrotransposon-derived protein RNase H-like domain-containing protein</fullName>
    </recommendedName>
</protein>
<accession>A0AAF1A025</accession>
<dbReference type="SUPFAM" id="SSF56672">
    <property type="entry name" value="DNA/RNA polymerases"/>
    <property type="match status" value="1"/>
</dbReference>
<organism evidence="1 2">
    <name type="scientific">Solanum verrucosum</name>
    <dbReference type="NCBI Taxonomy" id="315347"/>
    <lineage>
        <taxon>Eukaryota</taxon>
        <taxon>Viridiplantae</taxon>
        <taxon>Streptophyta</taxon>
        <taxon>Embryophyta</taxon>
        <taxon>Tracheophyta</taxon>
        <taxon>Spermatophyta</taxon>
        <taxon>Magnoliopsida</taxon>
        <taxon>eudicotyledons</taxon>
        <taxon>Gunneridae</taxon>
        <taxon>Pentapetalae</taxon>
        <taxon>asterids</taxon>
        <taxon>lamiids</taxon>
        <taxon>Solanales</taxon>
        <taxon>Solanaceae</taxon>
        <taxon>Solanoideae</taxon>
        <taxon>Solaneae</taxon>
        <taxon>Solanum</taxon>
    </lineage>
</organism>
<evidence type="ECO:0000313" key="1">
    <source>
        <dbReference type="EMBL" id="WMV59207.1"/>
    </source>
</evidence>
<dbReference type="PANTHER" id="PTHR15503">
    <property type="entry name" value="LDOC1 RELATED"/>
    <property type="match status" value="1"/>
</dbReference>
<dbReference type="Proteomes" id="UP001234989">
    <property type="component" value="Chromosome 12"/>
</dbReference>
<gene>
    <name evidence="1" type="ORF">MTR67_052592</name>
</gene>
<dbReference type="Gene3D" id="3.10.10.10">
    <property type="entry name" value="HIV Type 1 Reverse Transcriptase, subunit A, domain 1"/>
    <property type="match status" value="1"/>
</dbReference>
<keyword evidence="2" id="KW-1185">Reference proteome</keyword>
<dbReference type="InterPro" id="IPR032567">
    <property type="entry name" value="RTL1-rel"/>
</dbReference>
<dbReference type="AlphaFoldDB" id="A0AAF1A025"/>
<evidence type="ECO:0000313" key="2">
    <source>
        <dbReference type="Proteomes" id="UP001234989"/>
    </source>
</evidence>
<dbReference type="InterPro" id="IPR043502">
    <property type="entry name" value="DNA/RNA_pol_sf"/>
</dbReference>
<name>A0AAF1A025_SOLVR</name>
<evidence type="ECO:0008006" key="3">
    <source>
        <dbReference type="Google" id="ProtNLM"/>
    </source>
</evidence>
<sequence>MINSRNGPIMILGGKNGDSHEFLTTCRELPETIEFVDSHGVRHAMAIIQDETEMISRFVRGLNFSIKSVVFKASQEEASFQSIVKATNEVELMERIVYGDPKRARISGYDTWVDLIILWMVDVNVNLRDIDFAIDLEQGTKPIYIPPYHMSPTELKKLKDQLQDLMSKGFILPNTLPKEGVDFTVYCDASRVVLGGVLM</sequence>
<dbReference type="EMBL" id="CP133623">
    <property type="protein sequence ID" value="WMV59207.1"/>
    <property type="molecule type" value="Genomic_DNA"/>
</dbReference>